<dbReference type="GO" id="GO:0003723">
    <property type="term" value="F:RNA binding"/>
    <property type="evidence" value="ECO:0007669"/>
    <property type="project" value="EnsemblFungi"/>
</dbReference>
<dbReference type="AlphaFoldDB" id="I2GVE9"/>
<dbReference type="OrthoDB" id="17948at2759"/>
<dbReference type="GO" id="GO:0000172">
    <property type="term" value="C:ribonuclease MRP complex"/>
    <property type="evidence" value="ECO:0007669"/>
    <property type="project" value="EnsemblFungi"/>
</dbReference>
<protein>
    <submittedName>
        <fullName evidence="4">Uncharacterized protein</fullName>
    </submittedName>
</protein>
<dbReference type="InterPro" id="IPR016195">
    <property type="entry name" value="Pol/histidinol_Pase-like"/>
</dbReference>
<name>I2GVE9_HENB6</name>
<dbReference type="GO" id="GO:0000460">
    <property type="term" value="P:maturation of 5.8S rRNA"/>
    <property type="evidence" value="ECO:0007669"/>
    <property type="project" value="EnsemblFungi"/>
</dbReference>
<evidence type="ECO:0000256" key="1">
    <source>
        <dbReference type="ARBA" id="ARBA00004123"/>
    </source>
</evidence>
<evidence type="ECO:0000256" key="2">
    <source>
        <dbReference type="ARBA" id="ARBA00007331"/>
    </source>
</evidence>
<comment type="similarity">
    <text evidence="2">Belongs to the eukaryotic/archaeal RNase P protein component 3 family.</text>
</comment>
<dbReference type="PANTHER" id="PTHR13031">
    <property type="entry name" value="RIBONUCLEASE P SUBUNIT P30"/>
    <property type="match status" value="1"/>
</dbReference>
<dbReference type="GO" id="GO:0001682">
    <property type="term" value="P:tRNA 5'-leader removal"/>
    <property type="evidence" value="ECO:0007669"/>
    <property type="project" value="EnsemblFungi"/>
</dbReference>
<evidence type="ECO:0000313" key="5">
    <source>
        <dbReference type="Proteomes" id="UP000002866"/>
    </source>
</evidence>
<dbReference type="SUPFAM" id="SSF89550">
    <property type="entry name" value="PHP domain-like"/>
    <property type="match status" value="1"/>
</dbReference>
<dbReference type="InParanoid" id="I2GVE9"/>
<dbReference type="PANTHER" id="PTHR13031:SF0">
    <property type="entry name" value="RIBONUCLEASE P PROTEIN SUBUNIT P30"/>
    <property type="match status" value="1"/>
</dbReference>
<dbReference type="GO" id="GO:0000171">
    <property type="term" value="F:ribonuclease MRP activity"/>
    <property type="evidence" value="ECO:0007669"/>
    <property type="project" value="EnsemblFungi"/>
</dbReference>
<reference evidence="4 5" key="1">
    <citation type="journal article" date="2011" name="Proc. Natl. Acad. Sci. U.S.A.">
        <title>Evolutionary erosion of yeast sex chromosomes by mating-type switching accidents.</title>
        <authorList>
            <person name="Gordon J.L."/>
            <person name="Armisen D."/>
            <person name="Proux-Wera E."/>
            <person name="Oheigeartaigh S.S."/>
            <person name="Byrne K.P."/>
            <person name="Wolfe K.H."/>
        </authorList>
    </citation>
    <scope>NUCLEOTIDE SEQUENCE [LARGE SCALE GENOMIC DNA]</scope>
    <source>
        <strain evidence="5">ATCC 34711 / CBS 6284 / DSM 70876 / NBRC 10599 / NRRL Y-10934 / UCD 77-7</strain>
    </source>
</reference>
<dbReference type="RefSeq" id="XP_004177620.1">
    <property type="nucleotide sequence ID" value="XM_004177572.1"/>
</dbReference>
<keyword evidence="5" id="KW-1185">Reference proteome</keyword>
<proteinExistence type="inferred from homology"/>
<comment type="subcellular location">
    <subcellularLocation>
        <location evidence="1">Nucleus</location>
    </subcellularLocation>
</comment>
<dbReference type="eggNOG" id="KOG2363">
    <property type="taxonomic scope" value="Eukaryota"/>
</dbReference>
<keyword evidence="3" id="KW-0819">tRNA processing</keyword>
<organism evidence="4 5">
    <name type="scientific">Henningerozyma blattae (strain ATCC 34711 / CBS 6284 / DSM 70876 / NBRC 10599 / NRRL Y-10934 / UCD 77-7)</name>
    <name type="common">Yeast</name>
    <name type="synonym">Tetrapisispora blattae</name>
    <dbReference type="NCBI Taxonomy" id="1071380"/>
    <lineage>
        <taxon>Eukaryota</taxon>
        <taxon>Fungi</taxon>
        <taxon>Dikarya</taxon>
        <taxon>Ascomycota</taxon>
        <taxon>Saccharomycotina</taxon>
        <taxon>Saccharomycetes</taxon>
        <taxon>Saccharomycetales</taxon>
        <taxon>Saccharomycetaceae</taxon>
        <taxon>Henningerozyma</taxon>
    </lineage>
</organism>
<sequence>MLVDLNVPWPQKDFQSEVTPKHVQEVEKILLTLHTLGYTHIAINFTVKQDGKFPTDPKKMNPINIEQRFGELMEKTGLKLYSRLTLIIDDPSRGQSLNKISQYYDILSAKPISEKGVLVATTHLDIDVLTFDYSNRLPVILKHKNICSCVKKGIKVEITYSDMLKDNNTRRQFVANVRNVVRSSRNRGLVVSSGATTPVQCRNVVSLDSVLKMLGIKGSCTTMMGDTAATVLLQGRLRRRSNKQTIAVGGDQDVVDDASNGYTKIIKRPLEIDADTEEGALKKTRL</sequence>
<dbReference type="Pfam" id="PF01876">
    <property type="entry name" value="RNase_P_p30"/>
    <property type="match status" value="1"/>
</dbReference>
<dbReference type="OMA" id="CYGPGIT"/>
<dbReference type="KEGG" id="tbl:TBLA_0A03010"/>
<evidence type="ECO:0000256" key="3">
    <source>
        <dbReference type="ARBA" id="ARBA00022694"/>
    </source>
</evidence>
<accession>I2GVE9</accession>
<dbReference type="HOGENOM" id="CLU_048451_3_0_1"/>
<dbReference type="Gene3D" id="3.20.20.140">
    <property type="entry name" value="Metal-dependent hydrolases"/>
    <property type="match status" value="1"/>
</dbReference>
<gene>
    <name evidence="4" type="primary">TBLA0A03010</name>
    <name evidence="4" type="ORF">TBLA_0A03010</name>
</gene>
<dbReference type="GO" id="GO:0004526">
    <property type="term" value="F:ribonuclease P activity"/>
    <property type="evidence" value="ECO:0007669"/>
    <property type="project" value="EnsemblFungi"/>
</dbReference>
<dbReference type="GeneID" id="14492869"/>
<dbReference type="GO" id="GO:0005829">
    <property type="term" value="C:cytosol"/>
    <property type="evidence" value="ECO:0007669"/>
    <property type="project" value="EnsemblFungi"/>
</dbReference>
<dbReference type="EMBL" id="HE806316">
    <property type="protein sequence ID" value="CCH58101.1"/>
    <property type="molecule type" value="Genomic_DNA"/>
</dbReference>
<dbReference type="GO" id="GO:0005655">
    <property type="term" value="C:nucleolar ribonuclease P complex"/>
    <property type="evidence" value="ECO:0007669"/>
    <property type="project" value="EnsemblFungi"/>
</dbReference>
<dbReference type="STRING" id="1071380.I2GVE9"/>
<dbReference type="GO" id="GO:0034965">
    <property type="term" value="P:intronic box C/D snoRNA processing"/>
    <property type="evidence" value="ECO:0007669"/>
    <property type="project" value="EnsemblFungi"/>
</dbReference>
<dbReference type="FunCoup" id="I2GVE9">
    <property type="interactions" value="696"/>
</dbReference>
<dbReference type="InterPro" id="IPR002738">
    <property type="entry name" value="RNase_P_p30"/>
</dbReference>
<dbReference type="GO" id="GO:0000294">
    <property type="term" value="P:nuclear-transcribed mRNA catabolic process, RNase MRP-dependent"/>
    <property type="evidence" value="ECO:0007669"/>
    <property type="project" value="EnsemblFungi"/>
</dbReference>
<dbReference type="Proteomes" id="UP000002866">
    <property type="component" value="Chromosome 1"/>
</dbReference>
<evidence type="ECO:0000313" key="4">
    <source>
        <dbReference type="EMBL" id="CCH58101.1"/>
    </source>
</evidence>